<dbReference type="Gene3D" id="3.90.1720.70">
    <property type="match status" value="1"/>
</dbReference>
<dbReference type="AlphaFoldDB" id="A0AAI9MSM4"/>
<sequence length="153" mass="17241">MSRPDFFSMWNNFSKINVSVKEVGNKIGGKVQYNIDKGIFENAYAIRMSYALNHSGTNINRSSRWATSSGNDKKWYIYKVADLISFLEHTFGKPDISIKSGVNMSAFKNKKGIIVFNVGWRDATGHATLWNGTGCSDSCYFELAGEAMLWELK</sequence>
<dbReference type="EMBL" id="ABKJEP030000026">
    <property type="protein sequence ID" value="EMO9456819.1"/>
    <property type="molecule type" value="Genomic_DNA"/>
</dbReference>
<dbReference type="RefSeq" id="WP_368898478.1">
    <property type="nucleotide sequence ID" value="NZ_CAXOOS010000001.1"/>
</dbReference>
<evidence type="ECO:0000313" key="1">
    <source>
        <dbReference type="EMBL" id="EMO9456819.1"/>
    </source>
</evidence>
<gene>
    <name evidence="1" type="ORF">PN925_002201</name>
</gene>
<proteinExistence type="predicted"/>
<name>A0AAI9MSM4_MORMO</name>
<dbReference type="InterPro" id="IPR025562">
    <property type="entry name" value="Tae4"/>
</dbReference>
<protein>
    <submittedName>
        <fullName evidence="1">Type VI secretion system amidase effector protein Tae4</fullName>
    </submittedName>
</protein>
<organism evidence="1">
    <name type="scientific">Morganella morganii</name>
    <name type="common">Proteus morganii</name>
    <dbReference type="NCBI Taxonomy" id="582"/>
    <lineage>
        <taxon>Bacteria</taxon>
        <taxon>Pseudomonadati</taxon>
        <taxon>Pseudomonadota</taxon>
        <taxon>Gammaproteobacteria</taxon>
        <taxon>Enterobacterales</taxon>
        <taxon>Morganellaceae</taxon>
        <taxon>Morganella</taxon>
    </lineage>
</organism>
<reference evidence="1" key="1">
    <citation type="submission" date="2024-02" db="EMBL/GenBank/DDBJ databases">
        <authorList>
            <consortium name="Clinical and Environmental Microbiology Branch: Whole genome sequencing antimicrobial resistance pathogens in the healthcare setting"/>
        </authorList>
    </citation>
    <scope>NUCLEOTIDE SEQUENCE</scope>
    <source>
        <strain evidence="1">2023KU-00017</strain>
    </source>
</reference>
<accession>A0AAI9MSM4</accession>
<dbReference type="Pfam" id="PF14113">
    <property type="entry name" value="Tae4"/>
    <property type="match status" value="1"/>
</dbReference>
<comment type="caution">
    <text evidence="1">The sequence shown here is derived from an EMBL/GenBank/DDBJ whole genome shotgun (WGS) entry which is preliminary data.</text>
</comment>